<dbReference type="EMBL" id="CP146284">
    <property type="protein sequence ID" value="WWV65803.1"/>
    <property type="molecule type" value="Genomic_DNA"/>
</dbReference>
<dbReference type="RefSeq" id="WP_251968461.1">
    <property type="nucleotide sequence ID" value="NZ_CP146284.1"/>
</dbReference>
<reference evidence="1 2" key="1">
    <citation type="submission" date="2024-02" db="EMBL/GenBank/DDBJ databases">
        <title>Whole genome sequencing of Parabacteroides sp. AD58.</title>
        <authorList>
            <person name="Chaplin A.V."/>
            <person name="Pikina A.P."/>
            <person name="Sokolova S.R."/>
            <person name="Korostin D.O."/>
            <person name="Efimov B.A."/>
        </authorList>
    </citation>
    <scope>NUCLEOTIDE SEQUENCE [LARGE SCALE GENOMIC DNA]</scope>
    <source>
        <strain evidence="1 2">AD58</strain>
    </source>
</reference>
<gene>
    <name evidence="1" type="ORF">NEE14_012480</name>
</gene>
<name>A0ABZ2IPS5_9BACT</name>
<keyword evidence="2" id="KW-1185">Reference proteome</keyword>
<proteinExistence type="predicted"/>
<accession>A0ABZ2IPS5</accession>
<dbReference type="Proteomes" id="UP001320603">
    <property type="component" value="Chromosome"/>
</dbReference>
<evidence type="ECO:0000313" key="1">
    <source>
        <dbReference type="EMBL" id="WWV65803.1"/>
    </source>
</evidence>
<organism evidence="1 2">
    <name type="scientific">Parabacteroides absconsus</name>
    <dbReference type="NCBI Taxonomy" id="2951805"/>
    <lineage>
        <taxon>Bacteria</taxon>
        <taxon>Pseudomonadati</taxon>
        <taxon>Bacteroidota</taxon>
        <taxon>Bacteroidia</taxon>
        <taxon>Bacteroidales</taxon>
        <taxon>Tannerellaceae</taxon>
        <taxon>Parabacteroides</taxon>
    </lineage>
</organism>
<evidence type="ECO:0000313" key="2">
    <source>
        <dbReference type="Proteomes" id="UP001320603"/>
    </source>
</evidence>
<sequence>MKGFQPKTPVMPTTQGVAPGYGILGFQPIFYPKQRGYAMDKRGRKENCQLSIINCQLFRPRSGER</sequence>
<protein>
    <submittedName>
        <fullName evidence="1">Uncharacterized protein</fullName>
    </submittedName>
</protein>